<dbReference type="InterPro" id="IPR004360">
    <property type="entry name" value="Glyas_Fos-R_dOase_dom"/>
</dbReference>
<sequence length="227" mass="23523">MTTPAGTPVWFELNTPDAAAAQDFYAAVTGWTFAASPMPEHGGYLIATAPDGDAIAGMMTPPPGAPAMSGWSIYFASDDVDATVAATKERGGALQFGPMDIPHVGRFAILSDPQGVAFTVMKGDSPEPATAFRQAPNQFGHGVWIELATPDPDAALTFFGGLFGWGNRARCRWATWVTTPSSAATATPRSAPSCRARPPAHRRGGTAISSSPISTPPSPPRPAGAVN</sequence>
<dbReference type="Proteomes" id="UP000640426">
    <property type="component" value="Unassembled WGS sequence"/>
</dbReference>
<dbReference type="Pfam" id="PF00903">
    <property type="entry name" value="Glyoxalase"/>
    <property type="match status" value="1"/>
</dbReference>
<comment type="caution">
    <text evidence="3">The sequence shown here is derived from an EMBL/GenBank/DDBJ whole genome shotgun (WGS) entry which is preliminary data.</text>
</comment>
<dbReference type="PANTHER" id="PTHR33993:SF14">
    <property type="entry name" value="GB|AAF24581.1"/>
    <property type="match status" value="1"/>
</dbReference>
<dbReference type="Gene3D" id="3.10.180.10">
    <property type="entry name" value="2,3-Dihydroxybiphenyl 1,2-Dioxygenase, domain 1"/>
    <property type="match status" value="2"/>
</dbReference>
<dbReference type="PROSITE" id="PS51819">
    <property type="entry name" value="VOC"/>
    <property type="match status" value="1"/>
</dbReference>
<dbReference type="InterPro" id="IPR037523">
    <property type="entry name" value="VOC_core"/>
</dbReference>
<feature type="compositionally biased region" description="Pro residues" evidence="1">
    <location>
        <begin position="214"/>
        <end position="227"/>
    </location>
</feature>
<dbReference type="InterPro" id="IPR029068">
    <property type="entry name" value="Glyas_Bleomycin-R_OHBP_Dase"/>
</dbReference>
<dbReference type="SUPFAM" id="SSF54593">
    <property type="entry name" value="Glyoxalase/Bleomycin resistance protein/Dihydroxybiphenyl dioxygenase"/>
    <property type="match status" value="1"/>
</dbReference>
<dbReference type="CDD" id="cd07247">
    <property type="entry name" value="SgaA_N_like"/>
    <property type="match status" value="1"/>
</dbReference>
<feature type="domain" description="VOC" evidence="2">
    <location>
        <begin position="7"/>
        <end position="123"/>
    </location>
</feature>
<dbReference type="InterPro" id="IPR052164">
    <property type="entry name" value="Anthracycline_SecMetBiosynth"/>
</dbReference>
<dbReference type="PANTHER" id="PTHR33993">
    <property type="entry name" value="GLYOXALASE-RELATED"/>
    <property type="match status" value="1"/>
</dbReference>
<evidence type="ECO:0000313" key="4">
    <source>
        <dbReference type="Proteomes" id="UP000640426"/>
    </source>
</evidence>
<gene>
    <name evidence="3" type="ORF">JAO74_14035</name>
</gene>
<evidence type="ECO:0000313" key="3">
    <source>
        <dbReference type="EMBL" id="MBJ6122914.1"/>
    </source>
</evidence>
<feature type="region of interest" description="Disordered" evidence="1">
    <location>
        <begin position="180"/>
        <end position="227"/>
    </location>
</feature>
<proteinExistence type="predicted"/>
<keyword evidence="4" id="KW-1185">Reference proteome</keyword>
<dbReference type="EMBL" id="JAELXS010000008">
    <property type="protein sequence ID" value="MBJ6122914.1"/>
    <property type="molecule type" value="Genomic_DNA"/>
</dbReference>
<evidence type="ECO:0000256" key="1">
    <source>
        <dbReference type="SAM" id="MobiDB-lite"/>
    </source>
</evidence>
<feature type="compositionally biased region" description="Low complexity" evidence="1">
    <location>
        <begin position="180"/>
        <end position="197"/>
    </location>
</feature>
<protein>
    <submittedName>
        <fullName evidence="3">VOC family protein</fullName>
    </submittedName>
</protein>
<organism evidence="3 4">
    <name type="scientific">Sphingomonas mollis</name>
    <dbReference type="NCBI Taxonomy" id="2795726"/>
    <lineage>
        <taxon>Bacteria</taxon>
        <taxon>Pseudomonadati</taxon>
        <taxon>Pseudomonadota</taxon>
        <taxon>Alphaproteobacteria</taxon>
        <taxon>Sphingomonadales</taxon>
        <taxon>Sphingomonadaceae</taxon>
        <taxon>Sphingomonas</taxon>
    </lineage>
</organism>
<name>A0ABS0XSC5_9SPHN</name>
<reference evidence="4" key="1">
    <citation type="submission" date="2020-12" db="EMBL/GenBank/DDBJ databases">
        <title>Hymenobacter sp.</title>
        <authorList>
            <person name="Kim M.K."/>
        </authorList>
    </citation>
    <scope>NUCLEOTIDE SEQUENCE [LARGE SCALE GENOMIC DNA]</scope>
    <source>
        <strain evidence="4">BT553</strain>
    </source>
</reference>
<evidence type="ECO:0000259" key="2">
    <source>
        <dbReference type="PROSITE" id="PS51819"/>
    </source>
</evidence>
<dbReference type="RefSeq" id="WP_199039327.1">
    <property type="nucleotide sequence ID" value="NZ_JAELXS010000008.1"/>
</dbReference>
<accession>A0ABS0XSC5</accession>